<dbReference type="AlphaFoldDB" id="A0A2I0QZX7"/>
<protein>
    <submittedName>
        <fullName evidence="1">Uncharacterized protein</fullName>
    </submittedName>
</protein>
<evidence type="ECO:0000313" key="1">
    <source>
        <dbReference type="EMBL" id="PKR79869.1"/>
    </source>
</evidence>
<gene>
    <name evidence="1" type="ORF">CW751_13015</name>
</gene>
<name>A0A2I0QZX7_9FLAO</name>
<proteinExistence type="predicted"/>
<dbReference type="EMBL" id="PJNI01000017">
    <property type="protein sequence ID" value="PKR79869.1"/>
    <property type="molecule type" value="Genomic_DNA"/>
</dbReference>
<dbReference type="Proteomes" id="UP000236654">
    <property type="component" value="Unassembled WGS sequence"/>
</dbReference>
<comment type="caution">
    <text evidence="1">The sequence shown here is derived from an EMBL/GenBank/DDBJ whole genome shotgun (WGS) entry which is preliminary data.</text>
</comment>
<sequence>MLLSIAWISYSSYELWINNDNTVSPHYVFCEEDGTILLINKFEETKEAQYFDAIKGNPLAGSLNNLDNLNDFGSLKIYVSGQRPIIIFEKYAKWKKKEVKKISDAFKINNLTIHNEGPYLMVSQNLSPCKEKIQTDFLLDADKKASANLWVKKDSIWKRTDVYNLNKGLFEYRSSAPKTTFGNPVKDIPIFSSVIPNSITTYNFRERFYAAQQDSIFKNGAMSEWVDKGFVAIDFEGNHILVSDYRSQQKPSLILIEKSKNEDSVQVFDDMHSFTGFQLTHDFPSKHKGRFYVLEIEEKVVLVESKKIARKFIVNYQLANTLALSPERKDQFFGGLPSHVNLRKISKDQKSSSTWKNQLLFEVNTMPPNEQFMSEDKTTWSASVQHQTNRLIPITDHLRQGISVLNVSSNGAYELLGPNGNSIWHGKTEGPVIGKIKVIDVFDNNKHQFLFRTKKRIYLIDLNGNDVGGFPYVSNTDFTSEISQFIWNGTKRFLIGNEKGEITMINSAGQELNIVQVGTKSIIATPYALNIKGNLRAWAANEEQQQFLAYLETPAKAEMVNKTSTDYLVKHNGSVQTYFAKEDNIYKQILESNGKSFKDAVLIDQGSIVEMNDKHITIADQNKFKVYNHNNNITYSIQLPFNEVGVFNYHDKVKTSVVLDYLKNKIHAYDNLGNSIKGFPKEGRNTVISSYDAQSKTLYIYTVISKSIICYKIKIEG</sequence>
<accession>A0A2I0QZX7</accession>
<evidence type="ECO:0000313" key="2">
    <source>
        <dbReference type="Proteomes" id="UP000236654"/>
    </source>
</evidence>
<keyword evidence="2" id="KW-1185">Reference proteome</keyword>
<organism evidence="1 2">
    <name type="scientific">Brumimicrobium salinarum</name>
    <dbReference type="NCBI Taxonomy" id="2058658"/>
    <lineage>
        <taxon>Bacteria</taxon>
        <taxon>Pseudomonadati</taxon>
        <taxon>Bacteroidota</taxon>
        <taxon>Flavobacteriia</taxon>
        <taxon>Flavobacteriales</taxon>
        <taxon>Crocinitomicaceae</taxon>
        <taxon>Brumimicrobium</taxon>
    </lineage>
</organism>
<reference evidence="1 2" key="1">
    <citation type="submission" date="2017-12" db="EMBL/GenBank/DDBJ databases">
        <title>The draft genome sequence of Brumimicrobium saltpan LHR20.</title>
        <authorList>
            <person name="Do Z.-J."/>
            <person name="Luo H.-R."/>
        </authorList>
    </citation>
    <scope>NUCLEOTIDE SEQUENCE [LARGE SCALE GENOMIC DNA]</scope>
    <source>
        <strain evidence="1 2">LHR20</strain>
    </source>
</reference>